<name>A0A6J6BWV4_9ZZZZ</name>
<dbReference type="InterPro" id="IPR036661">
    <property type="entry name" value="Luciferase-like_sf"/>
</dbReference>
<dbReference type="InterPro" id="IPR019951">
    <property type="entry name" value="F420_OxRdatse_Rv3520c_pred"/>
</dbReference>
<dbReference type="EMBL" id="CAEZSR010000009">
    <property type="protein sequence ID" value="CAB4543661.1"/>
    <property type="molecule type" value="Genomic_DNA"/>
</dbReference>
<dbReference type="InterPro" id="IPR011251">
    <property type="entry name" value="Luciferase-like_dom"/>
</dbReference>
<sequence>MKLSMMINYAGGFKEAVQRVVDLEKAGLDQVWIAEAYSFDAISQVGYLAAKTERVEIGTGIVNVYSRTAALMAMTAAGCDYVSDGRFILGLGASGPQVIEGFHGVPYEKPMQRIKEYIESCRMIWKREEKFEYHGQTVQVPLPAGQGTGLGKPLKIINHPLRSDIPIWWASLKDKSVEATAEMADGWLPIMFIPEKYHNVWGPQLKAGLAKRDPNRARLDIAAGGMLAIGDDLVGDAQKKILDFGRPNMALYVGGMGARGKNFYNDIARAYGYEQEAIEVQDLYLEGRKDEAAAALPGEWLELANLVGPKSYVKERVAAFKEAGVTVLSVNPVGPNAVQQIEQLREIVDA</sequence>
<dbReference type="Pfam" id="PF00296">
    <property type="entry name" value="Bac_luciferase"/>
    <property type="match status" value="1"/>
</dbReference>
<proteinExistence type="predicted"/>
<dbReference type="AlphaFoldDB" id="A0A6J6BWV4"/>
<gene>
    <name evidence="3" type="ORF">UFOPK1493_00484</name>
</gene>
<organism evidence="3">
    <name type="scientific">freshwater metagenome</name>
    <dbReference type="NCBI Taxonomy" id="449393"/>
    <lineage>
        <taxon>unclassified sequences</taxon>
        <taxon>metagenomes</taxon>
        <taxon>ecological metagenomes</taxon>
    </lineage>
</organism>
<dbReference type="GO" id="GO:0016705">
    <property type="term" value="F:oxidoreductase activity, acting on paired donors, with incorporation or reduction of molecular oxygen"/>
    <property type="evidence" value="ECO:0007669"/>
    <property type="project" value="InterPro"/>
</dbReference>
<dbReference type="PANTHER" id="PTHR43244:SF1">
    <property type="entry name" value="5,10-METHYLENETETRAHYDROMETHANOPTERIN REDUCTASE"/>
    <property type="match status" value="1"/>
</dbReference>
<reference evidence="3" key="1">
    <citation type="submission" date="2020-05" db="EMBL/GenBank/DDBJ databases">
        <authorList>
            <person name="Chiriac C."/>
            <person name="Salcher M."/>
            <person name="Ghai R."/>
            <person name="Kavagutti S V."/>
        </authorList>
    </citation>
    <scope>NUCLEOTIDE SEQUENCE</scope>
</reference>
<keyword evidence="1" id="KW-0560">Oxidoreductase</keyword>
<dbReference type="Gene3D" id="3.20.20.30">
    <property type="entry name" value="Luciferase-like domain"/>
    <property type="match status" value="1"/>
</dbReference>
<dbReference type="InterPro" id="IPR050564">
    <property type="entry name" value="F420-G6PD/mer"/>
</dbReference>
<evidence type="ECO:0000256" key="1">
    <source>
        <dbReference type="ARBA" id="ARBA00023002"/>
    </source>
</evidence>
<dbReference type="SUPFAM" id="SSF51679">
    <property type="entry name" value="Bacterial luciferase-like"/>
    <property type="match status" value="1"/>
</dbReference>
<dbReference type="NCBIfam" id="TIGR03559">
    <property type="entry name" value="F420_Rv3520c"/>
    <property type="match status" value="1"/>
</dbReference>
<dbReference type="PANTHER" id="PTHR43244">
    <property type="match status" value="1"/>
</dbReference>
<evidence type="ECO:0000259" key="2">
    <source>
        <dbReference type="Pfam" id="PF00296"/>
    </source>
</evidence>
<dbReference type="CDD" id="cd01097">
    <property type="entry name" value="Tetrahydromethanopterin_reductase"/>
    <property type="match status" value="1"/>
</dbReference>
<accession>A0A6J6BWV4</accession>
<evidence type="ECO:0000313" key="3">
    <source>
        <dbReference type="EMBL" id="CAB4543661.1"/>
    </source>
</evidence>
<feature type="domain" description="Luciferase-like" evidence="2">
    <location>
        <begin position="5"/>
        <end position="326"/>
    </location>
</feature>
<protein>
    <submittedName>
        <fullName evidence="3">Unannotated protein</fullName>
    </submittedName>
</protein>